<evidence type="ECO:0000256" key="9">
    <source>
        <dbReference type="SAM" id="Phobius"/>
    </source>
</evidence>
<evidence type="ECO:0000256" key="2">
    <source>
        <dbReference type="ARBA" id="ARBA00008873"/>
    </source>
</evidence>
<evidence type="ECO:0000256" key="5">
    <source>
        <dbReference type="ARBA" id="ARBA00022906"/>
    </source>
</evidence>
<dbReference type="NCBIfam" id="TIGR01297">
    <property type="entry name" value="CDF"/>
    <property type="match status" value="2"/>
</dbReference>
<dbReference type="Pfam" id="PF01545">
    <property type="entry name" value="Cation_efflux"/>
    <property type="match status" value="2"/>
</dbReference>
<dbReference type="InterPro" id="IPR027470">
    <property type="entry name" value="Cation_efflux_CTD"/>
</dbReference>
<dbReference type="Pfam" id="PF16916">
    <property type="entry name" value="ZT_dimer"/>
    <property type="match status" value="2"/>
</dbReference>
<dbReference type="SUPFAM" id="SSF161111">
    <property type="entry name" value="Cation efflux protein transmembrane domain-like"/>
    <property type="match status" value="2"/>
</dbReference>
<feature type="transmembrane region" description="Helical" evidence="9">
    <location>
        <begin position="116"/>
        <end position="136"/>
    </location>
</feature>
<dbReference type="InterPro" id="IPR050681">
    <property type="entry name" value="CDF/SLC30A"/>
</dbReference>
<evidence type="ECO:0000313" key="12">
    <source>
        <dbReference type="EMBL" id="UYV84940.1"/>
    </source>
</evidence>
<feature type="transmembrane region" description="Helical" evidence="9">
    <location>
        <begin position="451"/>
        <end position="472"/>
    </location>
</feature>
<keyword evidence="5" id="KW-0864">Zinc transport</keyword>
<dbReference type="EMBL" id="CP092886">
    <property type="protein sequence ID" value="UYV84940.1"/>
    <property type="molecule type" value="Genomic_DNA"/>
</dbReference>
<feature type="domain" description="Cation efflux protein cytoplasmic" evidence="11">
    <location>
        <begin position="336"/>
        <end position="410"/>
    </location>
</feature>
<sequence length="604" mass="66294">MATVDLENGTTARLSDQLSQNRINRHQPSDVCSTHKWQAILLLDNRPRYKVQAAWMDRHSAMATQGVEAFNIFVEVSKAEGIKNEGYEGEDANEIKEHCHVKIIKGSNVNRAKRKLIVSSILCLIFMVAEIVGGYFSNSLAIMTDAAHLLSDLTSFIISLFALYVGQKNPTKNMSFGYFRAEILGAVISVIIIWVLTGILVYMAVGRVINPNYDIDADIMLIVSSSGVAMNIVMGIVLHGICGGSHGHSHGLGSGEGSSHGHSHDNDNINVRAAFIHVMGDLIQSLGVMIAAYIIRYKPEYKLADPICTFIFSVLVLLTTVTIMKDAIYVLMEGFPKNLNYGVVKADFQAIEGVQAIHSLHIWSLTIDKNAMAVHLAIENEADPHDVLQTAQLLAQKKYSIYNSTIQIEKMGIVLHGICGGSHGHSHGLGSGEGSSHGHSHDNDNINVRAAFIHVMGDLIQSLGVMIAAYIIRYKPEYKLADPICTFIFSVLVLLTTVTIMKDAIYVLMEGFPKNLNYGVVKADFQAIEGVQAIHSLHIWSLTIDKNAMAVHLAIENEADPHDVLQTAQLLAQKKYSIYNSTIQIEKYDADIMKSCKNCLGPAL</sequence>
<evidence type="ECO:0000256" key="3">
    <source>
        <dbReference type="ARBA" id="ARBA00022448"/>
    </source>
</evidence>
<dbReference type="InterPro" id="IPR002524">
    <property type="entry name" value="Cation_efflux"/>
</dbReference>
<evidence type="ECO:0000259" key="10">
    <source>
        <dbReference type="Pfam" id="PF01545"/>
    </source>
</evidence>
<gene>
    <name evidence="12" type="ORF">LAZ67_X004063</name>
</gene>
<dbReference type="Proteomes" id="UP001235939">
    <property type="component" value="Chromosome X"/>
</dbReference>
<evidence type="ECO:0000256" key="7">
    <source>
        <dbReference type="ARBA" id="ARBA00023065"/>
    </source>
</evidence>
<comment type="similarity">
    <text evidence="2">Belongs to the cation diffusion facilitator (CDF) transporter (TC 2.A.4) family. SLC30A subfamily.</text>
</comment>
<feature type="transmembrane region" description="Helical" evidence="9">
    <location>
        <begin position="307"/>
        <end position="332"/>
    </location>
</feature>
<proteinExistence type="inferred from homology"/>
<feature type="transmembrane region" description="Helical" evidence="9">
    <location>
        <begin position="178"/>
        <end position="205"/>
    </location>
</feature>
<evidence type="ECO:0000313" key="13">
    <source>
        <dbReference type="Proteomes" id="UP001235939"/>
    </source>
</evidence>
<name>A0ABY6LUK9_9ARAC</name>
<keyword evidence="5" id="KW-0862">Zinc</keyword>
<accession>A0ABY6LUK9</accession>
<keyword evidence="8 9" id="KW-0472">Membrane</keyword>
<evidence type="ECO:0000256" key="8">
    <source>
        <dbReference type="ARBA" id="ARBA00023136"/>
    </source>
</evidence>
<feature type="domain" description="Cation efflux protein transmembrane" evidence="10">
    <location>
        <begin position="116"/>
        <end position="332"/>
    </location>
</feature>
<protein>
    <recommendedName>
        <fullName evidence="14">Zinc transporter 2</fullName>
    </recommendedName>
</protein>
<evidence type="ECO:0000256" key="4">
    <source>
        <dbReference type="ARBA" id="ARBA00022692"/>
    </source>
</evidence>
<dbReference type="InterPro" id="IPR058533">
    <property type="entry name" value="Cation_efflux_TM"/>
</dbReference>
<evidence type="ECO:0008006" key="14">
    <source>
        <dbReference type="Google" id="ProtNLM"/>
    </source>
</evidence>
<evidence type="ECO:0000259" key="11">
    <source>
        <dbReference type="Pfam" id="PF16916"/>
    </source>
</evidence>
<keyword evidence="6 9" id="KW-1133">Transmembrane helix</keyword>
<comment type="subcellular location">
    <subcellularLocation>
        <location evidence="1">Membrane</location>
        <topology evidence="1">Multi-pass membrane protein</topology>
    </subcellularLocation>
</comment>
<feature type="domain" description="Cation efflux protein cytoplasmic" evidence="11">
    <location>
        <begin position="513"/>
        <end position="588"/>
    </location>
</feature>
<keyword evidence="4 9" id="KW-0812">Transmembrane</keyword>
<feature type="transmembrane region" description="Helical" evidence="9">
    <location>
        <begin position="274"/>
        <end position="295"/>
    </location>
</feature>
<evidence type="ECO:0000256" key="6">
    <source>
        <dbReference type="ARBA" id="ARBA00022989"/>
    </source>
</evidence>
<feature type="domain" description="Cation efflux protein transmembrane" evidence="10">
    <location>
        <begin position="438"/>
        <end position="509"/>
    </location>
</feature>
<reference evidence="12 13" key="1">
    <citation type="submission" date="2022-03" db="EMBL/GenBank/DDBJ databases">
        <title>A chromosomal length assembly of Cordylochernes scorpioides.</title>
        <authorList>
            <person name="Zeh D."/>
            <person name="Zeh J."/>
        </authorList>
    </citation>
    <scope>NUCLEOTIDE SEQUENCE [LARGE SCALE GENOMIC DNA]</scope>
    <source>
        <strain evidence="12">IN4F17</strain>
        <tissue evidence="12">Whole Body</tissue>
    </source>
</reference>
<keyword evidence="13" id="KW-1185">Reference proteome</keyword>
<dbReference type="Gene3D" id="1.20.1510.10">
    <property type="entry name" value="Cation efflux protein transmembrane domain"/>
    <property type="match status" value="2"/>
</dbReference>
<dbReference type="PANTHER" id="PTHR11562">
    <property type="entry name" value="CATION EFFLUX PROTEIN/ ZINC TRANSPORTER"/>
    <property type="match status" value="1"/>
</dbReference>
<dbReference type="PANTHER" id="PTHR11562:SF84">
    <property type="entry name" value="LD05335P"/>
    <property type="match status" value="1"/>
</dbReference>
<evidence type="ECO:0000256" key="1">
    <source>
        <dbReference type="ARBA" id="ARBA00004141"/>
    </source>
</evidence>
<organism evidence="12 13">
    <name type="scientific">Cordylochernes scorpioides</name>
    <dbReference type="NCBI Taxonomy" id="51811"/>
    <lineage>
        <taxon>Eukaryota</taxon>
        <taxon>Metazoa</taxon>
        <taxon>Ecdysozoa</taxon>
        <taxon>Arthropoda</taxon>
        <taxon>Chelicerata</taxon>
        <taxon>Arachnida</taxon>
        <taxon>Pseudoscorpiones</taxon>
        <taxon>Cheliferoidea</taxon>
        <taxon>Chernetidae</taxon>
        <taxon>Cordylochernes</taxon>
    </lineage>
</organism>
<feature type="transmembrane region" description="Helical" evidence="9">
    <location>
        <begin position="484"/>
        <end position="509"/>
    </location>
</feature>
<keyword evidence="3" id="KW-0813">Transport</keyword>
<dbReference type="InterPro" id="IPR027469">
    <property type="entry name" value="Cation_efflux_TMD_sf"/>
</dbReference>
<keyword evidence="7" id="KW-0406">Ion transport</keyword>
<feature type="transmembrane region" description="Helical" evidence="9">
    <location>
        <begin position="148"/>
        <end position="166"/>
    </location>
</feature>